<accession>A0A6C2TYQ3</accession>
<proteinExistence type="predicted"/>
<dbReference type="AlphaFoldDB" id="A0A6C2TYQ3"/>
<dbReference type="Gene3D" id="3.90.1580.10">
    <property type="entry name" value="paralog of FGE (formylglycine-generating enzyme)"/>
    <property type="match status" value="1"/>
</dbReference>
<dbReference type="InterPro" id="IPR005532">
    <property type="entry name" value="SUMF_dom"/>
</dbReference>
<dbReference type="InterPro" id="IPR042095">
    <property type="entry name" value="SUMF_sf"/>
</dbReference>
<dbReference type="Pfam" id="PF03781">
    <property type="entry name" value="FGE-sulfatase"/>
    <property type="match status" value="1"/>
</dbReference>
<evidence type="ECO:0000313" key="3">
    <source>
        <dbReference type="EMBL" id="VGO12481.1"/>
    </source>
</evidence>
<dbReference type="PANTHER" id="PTHR23150:SF19">
    <property type="entry name" value="FORMYLGLYCINE-GENERATING ENZYME"/>
    <property type="match status" value="1"/>
</dbReference>
<dbReference type="GO" id="GO:0120147">
    <property type="term" value="F:formylglycine-generating oxidase activity"/>
    <property type="evidence" value="ECO:0007669"/>
    <property type="project" value="TreeGrafter"/>
</dbReference>
<dbReference type="PANTHER" id="PTHR23150">
    <property type="entry name" value="SULFATASE MODIFYING FACTOR 1, 2"/>
    <property type="match status" value="1"/>
</dbReference>
<dbReference type="SUPFAM" id="SSF56436">
    <property type="entry name" value="C-type lectin-like"/>
    <property type="match status" value="1"/>
</dbReference>
<organism evidence="3 4">
    <name type="scientific">Pontiella desulfatans</name>
    <dbReference type="NCBI Taxonomy" id="2750659"/>
    <lineage>
        <taxon>Bacteria</taxon>
        <taxon>Pseudomonadati</taxon>
        <taxon>Kiritimatiellota</taxon>
        <taxon>Kiritimatiellia</taxon>
        <taxon>Kiritimatiellales</taxon>
        <taxon>Pontiellaceae</taxon>
        <taxon>Pontiella</taxon>
    </lineage>
</organism>
<feature type="compositionally biased region" description="Basic and acidic residues" evidence="1">
    <location>
        <begin position="28"/>
        <end position="40"/>
    </location>
</feature>
<evidence type="ECO:0000313" key="4">
    <source>
        <dbReference type="Proteomes" id="UP000366872"/>
    </source>
</evidence>
<dbReference type="Proteomes" id="UP000366872">
    <property type="component" value="Unassembled WGS sequence"/>
</dbReference>
<reference evidence="3 4" key="1">
    <citation type="submission" date="2019-04" db="EMBL/GenBank/DDBJ databases">
        <authorList>
            <person name="Van Vliet M D."/>
        </authorList>
    </citation>
    <scope>NUCLEOTIDE SEQUENCE [LARGE SCALE GENOMIC DNA]</scope>
    <source>
        <strain evidence="3 4">F1</strain>
    </source>
</reference>
<gene>
    <name evidence="3" type="ORF">PDESU_01034</name>
</gene>
<name>A0A6C2TYQ3_PONDE</name>
<feature type="region of interest" description="Disordered" evidence="1">
    <location>
        <begin position="1"/>
        <end position="43"/>
    </location>
</feature>
<sequence length="211" mass="23785">MAVLRIEGANDPSGYFRLGPSANPGSREPARQKDQTERGEPLYTEAQPAVRVSHRKANSFCKWLSIESSKPVALPTEEQWEWAARAGTGSDLWYGARDADFARFANLSDRARFASGLMRRNAPLYFTYVEQVNDRHHVTAPVKSYTPNAWGLYDMAGNAEEWTATKDGEGRYVVRGGSWSDMPEDATSAVRWGYDENIRLPYLGFRVIIEE</sequence>
<dbReference type="InterPro" id="IPR016187">
    <property type="entry name" value="CTDL_fold"/>
</dbReference>
<dbReference type="InterPro" id="IPR051043">
    <property type="entry name" value="Sulfatase_Mod_Factor_Kinase"/>
</dbReference>
<evidence type="ECO:0000256" key="1">
    <source>
        <dbReference type="SAM" id="MobiDB-lite"/>
    </source>
</evidence>
<keyword evidence="4" id="KW-1185">Reference proteome</keyword>
<dbReference type="RefSeq" id="WP_136078141.1">
    <property type="nucleotide sequence ID" value="NZ_CAAHFG010000001.1"/>
</dbReference>
<dbReference type="EMBL" id="CAAHFG010000001">
    <property type="protein sequence ID" value="VGO12481.1"/>
    <property type="molecule type" value="Genomic_DNA"/>
</dbReference>
<evidence type="ECO:0000259" key="2">
    <source>
        <dbReference type="Pfam" id="PF03781"/>
    </source>
</evidence>
<protein>
    <recommendedName>
        <fullName evidence="2">Sulfatase-modifying factor enzyme-like domain-containing protein</fullName>
    </recommendedName>
</protein>
<feature type="domain" description="Sulfatase-modifying factor enzyme-like" evidence="2">
    <location>
        <begin position="32"/>
        <end position="208"/>
    </location>
</feature>